<evidence type="ECO:0000313" key="2">
    <source>
        <dbReference type="EMBL" id="GGT89281.1"/>
    </source>
</evidence>
<reference evidence="2" key="1">
    <citation type="journal article" date="2014" name="Int. J. Syst. Evol. Microbiol.">
        <title>Complete genome sequence of Corynebacterium casei LMG S-19264T (=DSM 44701T), isolated from a smear-ripened cheese.</title>
        <authorList>
            <consortium name="US DOE Joint Genome Institute (JGI-PGF)"/>
            <person name="Walter F."/>
            <person name="Albersmeier A."/>
            <person name="Kalinowski J."/>
            <person name="Ruckert C."/>
        </authorList>
    </citation>
    <scope>NUCLEOTIDE SEQUENCE</scope>
    <source>
        <strain evidence="2">JCM 31740</strain>
    </source>
</reference>
<gene>
    <name evidence="2" type="ORF">GCM10007116_03910</name>
    <name evidence="1" type="ORF">HS1genome_1688</name>
</gene>
<dbReference type="EMBL" id="BMQS01000003">
    <property type="protein sequence ID" value="GGT89281.1"/>
    <property type="molecule type" value="Genomic_DNA"/>
</dbReference>
<reference evidence="2" key="4">
    <citation type="submission" date="2020-09" db="EMBL/GenBank/DDBJ databases">
        <authorList>
            <person name="Sun Q."/>
            <person name="Ohkuma M."/>
        </authorList>
    </citation>
    <scope>NUCLEOTIDE SEQUENCE</scope>
    <source>
        <strain evidence="2">JCM 31740</strain>
    </source>
</reference>
<keyword evidence="3" id="KW-1185">Reference proteome</keyword>
<dbReference type="AlphaFoldDB" id="A0A348B547"/>
<sequence length="47" mass="5625">MFTYDFRLATSKVLMDEVSVKEAPLKRMSMRCPLDELPGWWRFALEE</sequence>
<reference evidence="3" key="2">
    <citation type="submission" date="2018-04" db="EMBL/GenBank/DDBJ databases">
        <title>Complete genome sequence of Sulfodiicoccus acidiphilus strain HS-1.</title>
        <authorList>
            <person name="Sakai H.D."/>
            <person name="Kurosawa N."/>
        </authorList>
    </citation>
    <scope>NUCLEOTIDE SEQUENCE [LARGE SCALE GENOMIC DNA]</scope>
    <source>
        <strain evidence="3">HS-1</strain>
    </source>
</reference>
<protein>
    <submittedName>
        <fullName evidence="1">Uncharacterized protein</fullName>
    </submittedName>
</protein>
<accession>A0A348B547</accession>
<dbReference type="GeneID" id="43516661"/>
<dbReference type="KEGG" id="sacd:HS1genome_1688"/>
<evidence type="ECO:0000313" key="1">
    <source>
        <dbReference type="EMBL" id="BBD73299.1"/>
    </source>
</evidence>
<proteinExistence type="predicted"/>
<organism evidence="1 3">
    <name type="scientific">Sulfodiicoccus acidiphilus</name>
    <dbReference type="NCBI Taxonomy" id="1670455"/>
    <lineage>
        <taxon>Archaea</taxon>
        <taxon>Thermoproteota</taxon>
        <taxon>Thermoprotei</taxon>
        <taxon>Sulfolobales</taxon>
        <taxon>Sulfolobaceae</taxon>
        <taxon>Sulfodiicoccus</taxon>
    </lineage>
</organism>
<name>A0A348B547_9CREN</name>
<dbReference type="EMBL" id="AP018553">
    <property type="protein sequence ID" value="BBD73299.1"/>
    <property type="molecule type" value="Genomic_DNA"/>
</dbReference>
<dbReference type="Proteomes" id="UP000276741">
    <property type="component" value="Chromosome"/>
</dbReference>
<reference evidence="1" key="3">
    <citation type="journal article" date="2019" name="BMC Res. Notes">
        <title>Complete genome sequence of the Sulfodiicoccus acidiphilus strain HS-1T, the first crenarchaeon that lacks polB3, isolated from an acidic hot spring in Ohwaku-dani, Hakone, Japan.</title>
        <authorList>
            <person name="Sakai H.D."/>
            <person name="Kurosawa N."/>
        </authorList>
    </citation>
    <scope>NUCLEOTIDE SEQUENCE</scope>
    <source>
        <strain evidence="1">HS-1</strain>
    </source>
</reference>
<dbReference type="Proteomes" id="UP000616143">
    <property type="component" value="Unassembled WGS sequence"/>
</dbReference>
<dbReference type="RefSeq" id="WP_158613760.1">
    <property type="nucleotide sequence ID" value="NZ_AP018553.1"/>
</dbReference>
<evidence type="ECO:0000313" key="3">
    <source>
        <dbReference type="Proteomes" id="UP000276741"/>
    </source>
</evidence>